<accession>A0ABV8P3R4</accession>
<dbReference type="Pfam" id="PF05662">
    <property type="entry name" value="YadA_stalk"/>
    <property type="match status" value="5"/>
</dbReference>
<evidence type="ECO:0000259" key="12">
    <source>
        <dbReference type="Pfam" id="PF03895"/>
    </source>
</evidence>
<evidence type="ECO:0000256" key="6">
    <source>
        <dbReference type="ARBA" id="ARBA00022692"/>
    </source>
</evidence>
<organism evidence="15 16">
    <name type="scientific">Candidimonas humi</name>
    <dbReference type="NCBI Taxonomy" id="683355"/>
    <lineage>
        <taxon>Bacteria</taxon>
        <taxon>Pseudomonadati</taxon>
        <taxon>Pseudomonadota</taxon>
        <taxon>Betaproteobacteria</taxon>
        <taxon>Burkholderiales</taxon>
        <taxon>Alcaligenaceae</taxon>
        <taxon>Candidimonas</taxon>
    </lineage>
</organism>
<feature type="domain" description="Trimeric autotransporter adhesin YadA-like head" evidence="13">
    <location>
        <begin position="12"/>
        <end position="36"/>
    </location>
</feature>
<feature type="region of interest" description="Disordered" evidence="11">
    <location>
        <begin position="1171"/>
        <end position="1192"/>
    </location>
</feature>
<name>A0ABV8P3R4_9BURK</name>
<keyword evidence="9" id="KW-0472">Membrane</keyword>
<feature type="domain" description="Trimeric autotransporter adhesin YadA-like head" evidence="13">
    <location>
        <begin position="446"/>
        <end position="469"/>
    </location>
</feature>
<dbReference type="InterPro" id="IPR008640">
    <property type="entry name" value="Adhesin_Head_dom"/>
</dbReference>
<keyword evidence="5" id="KW-1134">Transmembrane beta strand</keyword>
<evidence type="ECO:0000256" key="9">
    <source>
        <dbReference type="ARBA" id="ARBA00023136"/>
    </source>
</evidence>
<feature type="domain" description="Trimeric autotransporter adhesin YadA-like head" evidence="13">
    <location>
        <begin position="351"/>
        <end position="377"/>
    </location>
</feature>
<evidence type="ECO:0000259" key="14">
    <source>
        <dbReference type="Pfam" id="PF05662"/>
    </source>
</evidence>
<evidence type="ECO:0000259" key="13">
    <source>
        <dbReference type="Pfam" id="PF05658"/>
    </source>
</evidence>
<dbReference type="SUPFAM" id="SSF101967">
    <property type="entry name" value="Adhesin YadA, collagen-binding domain"/>
    <property type="match status" value="6"/>
</dbReference>
<evidence type="ECO:0000256" key="5">
    <source>
        <dbReference type="ARBA" id="ARBA00022452"/>
    </source>
</evidence>
<evidence type="ECO:0000256" key="7">
    <source>
        <dbReference type="ARBA" id="ARBA00022729"/>
    </source>
</evidence>
<dbReference type="EMBL" id="JBHSBV010000013">
    <property type="protein sequence ID" value="MFC4203444.1"/>
    <property type="molecule type" value="Genomic_DNA"/>
</dbReference>
<feature type="domain" description="Trimeric autotransporter adhesin YadA-like head" evidence="13">
    <location>
        <begin position="596"/>
        <end position="621"/>
    </location>
</feature>
<sequence>MAGIAIGSSSAGNSAIAMGTGASAAPTDSISLGSGAGVGTAADPGGNRHSQIAIGQNSGQNVYGNETVAIGVGAGSNATVNSAVPSTGSIAIGTSAGADLSGAYNVSMGYEANQGAGEVAHAVALGGLTKAGKDAAAVGYQASAADSAVAMGTSAQAATNGVAIGMGAAADAGNIALGLNSAAVSSDADGSGYLTGSAPQTSGVVSVGSTSAGVRRRVVNVADGSNPYDAVNVRQLQGAQTSVATLIGGGVALNPDGSYSAITLKDSGGTSHSFGTVAEAIGAISSGTVDILPADAVTYNAHGGISNVDNAVLATDAVNLQQMNAAIVANGVKYFSVDPASDPANKGNDGASGANALAIGPAASAQGQSALALGNSAAVVNADQALAIGYKSRAYADSATVLGSNSNAYGQAGVAIGQNANSNGDNSIAMGSGALTEAQAVGASVDNAIAIGTGAAATADDAVAIGPSSRAGGVKSVAQGFEALAIGASSQASGTDSTASATNAQASGTGAYASGVSSQARGTNANAAGVNAQASGTGAGSYGSDGIALGTNARSGIANPQSDEEKAKNVNGIAIGNSAVADDVNAMAVGVGAAAHAQSAAAFGDGSQATAVQSLAVGSGASATAVNAAAFGTGAQALNARSVALGDGALTAAAVGTSSATVDKVTYNFAGTSPVGTVSVGTDSDKRTITNVAAGRVSAASTDAINGSQLFGTNAAVTALGNDLDTAGQSVATALGGASAYDPGTHKVTASLTVNSNTYNNVQDALSYVGQGWNLTANGTNSATVAPGGSVDMSPATDNNIVVTKTSGTNSQQVKFGLANNVNIANNLTVGGSTTVTGMSNLNGGAAISNSLVVNPNTAVNFGGNKITNVAAGSADTDAVNVSQLNSLASKPLTFKGDVGQTTRTLGDTMSIHGSLASGASASSGNIRTDVVGDGDMEIMMANNLDLGASGSVAMGDTTVNNTGLSVVDGSGNKTTTTATGTTVTGAAGTTTVAAGNVGVGDGTYTTNILPTQVAVGGANPIVVNGTSGTINGLTNKTFDPDNFTSGQAATEDQLSQVSSGISTKGLDFAGDSGANVHRDLGQTLNVKGGADPSKLTDGNIGVVADNTTGTLSIKLAQNLNLGADGSLAVGNSTIDNTGLSVADGSGNKTTTTAMGTTVADGSGNTTMTTATGTTMTDGSGNKTTTTATGTTVTGSAGTTTVTAGNVGVSDGTNTTTIAPTQVAVGGAHPVTVNGATGTVNGLTNKTFDPDNFTSGQAATEDQLGQVSSDITTKGLGFAGDSGTNVHRDLGQTLNVKGGADTSKLSDNNIGVVADGTDTLAIKLAQNLNLGPDGSLAIGNSTIDNNGLTIDDGAGNTTATTAAGTVVTDGTNTTTVAAGNVGVTDGTYTTSIAPTQVSVGGAYPVIVNGSTGTIGGLQNKVFDPSNIVSGQAATEDQLGMMGNTLNIGLSSDGKSNVINYGGNQYASLSDVLDSLHWNVDASGPTSGTGGTGGTGGSSGSGSSGGSGGSTGATEIHNGNTVTFVAGNNITVDKAPAASGSGDASITIGLAQDISVNSVTATNVTATNVTATNVTANNVKTDTLNANAVIIQDGPTINQNGIDMNNQPITNVAPGVNGTDAVNVNQLNNLATNVANGMNTMQNEINRNDRVASAGIAAAIATAGLPQAYLPGKSMFSIAGGTWRGESGYAMGLSRVTDNGNWVLKATASGSSRGDYGGSVGVGYQW</sequence>
<evidence type="ECO:0000256" key="2">
    <source>
        <dbReference type="ARBA" id="ARBA00004442"/>
    </source>
</evidence>
<proteinExistence type="inferred from homology"/>
<evidence type="ECO:0000256" key="4">
    <source>
        <dbReference type="ARBA" id="ARBA00022448"/>
    </source>
</evidence>
<evidence type="ECO:0000256" key="1">
    <source>
        <dbReference type="ARBA" id="ARBA00004241"/>
    </source>
</evidence>
<comment type="caution">
    <text evidence="15">The sequence shown here is derived from an EMBL/GenBank/DDBJ whole genome shotgun (WGS) entry which is preliminary data.</text>
</comment>
<evidence type="ECO:0000256" key="11">
    <source>
        <dbReference type="SAM" id="MobiDB-lite"/>
    </source>
</evidence>
<evidence type="ECO:0000256" key="10">
    <source>
        <dbReference type="ARBA" id="ARBA00023237"/>
    </source>
</evidence>
<evidence type="ECO:0000256" key="3">
    <source>
        <dbReference type="ARBA" id="ARBA00005848"/>
    </source>
</evidence>
<keyword evidence="6" id="KW-0812">Transmembrane</keyword>
<dbReference type="Gene3D" id="3.30.1300.30">
    <property type="entry name" value="GSPII I/J protein-like"/>
    <property type="match status" value="1"/>
</dbReference>
<feature type="domain" description="Trimeric autotransporter adhesin YadA-like stalk" evidence="14">
    <location>
        <begin position="866"/>
        <end position="890"/>
    </location>
</feature>
<feature type="domain" description="Trimeric autotransporter adhesin YadA-like stalk" evidence="14">
    <location>
        <begin position="217"/>
        <end position="253"/>
    </location>
</feature>
<dbReference type="RefSeq" id="WP_376811005.1">
    <property type="nucleotide sequence ID" value="NZ_JAHTBN010000017.1"/>
</dbReference>
<gene>
    <name evidence="15" type="ORF">ACFOY1_21030</name>
</gene>
<keyword evidence="8" id="KW-0653">Protein transport</keyword>
<protein>
    <submittedName>
        <fullName evidence="15">YadA-like family protein</fullName>
    </submittedName>
</protein>
<comment type="similarity">
    <text evidence="3">Belongs to the autotransporter-2 (AT-2) (TC 1.B.40) family.</text>
</comment>
<dbReference type="InterPro" id="IPR011049">
    <property type="entry name" value="Serralysin-like_metalloprot_C"/>
</dbReference>
<dbReference type="InterPro" id="IPR045584">
    <property type="entry name" value="Pilin-like"/>
</dbReference>
<feature type="domain" description="Trimeric autotransporter adhesin YadA-like head" evidence="13">
    <location>
        <begin position="623"/>
        <end position="649"/>
    </location>
</feature>
<evidence type="ECO:0000313" key="16">
    <source>
        <dbReference type="Proteomes" id="UP001595848"/>
    </source>
</evidence>
<keyword evidence="10" id="KW-0998">Cell outer membrane</keyword>
<feature type="domain" description="Trimeric autotransporter adhesin YadA-like head" evidence="13">
    <location>
        <begin position="478"/>
        <end position="499"/>
    </location>
</feature>
<dbReference type="Pfam" id="PF03895">
    <property type="entry name" value="YadA_anchor"/>
    <property type="match status" value="1"/>
</dbReference>
<dbReference type="InterPro" id="IPR005594">
    <property type="entry name" value="YadA_C"/>
</dbReference>
<dbReference type="Proteomes" id="UP001595848">
    <property type="component" value="Unassembled WGS sequence"/>
</dbReference>
<dbReference type="Gene3D" id="6.10.250.2120">
    <property type="match status" value="1"/>
</dbReference>
<feature type="domain" description="Trimeric autotransporter adhesin YadA-like stalk" evidence="14">
    <location>
        <begin position="689"/>
        <end position="731"/>
    </location>
</feature>
<keyword evidence="4" id="KW-0813">Transport</keyword>
<dbReference type="Gene3D" id="2.150.10.10">
    <property type="entry name" value="Serralysin-like metalloprotease, C-terminal"/>
    <property type="match status" value="4"/>
</dbReference>
<evidence type="ECO:0000313" key="15">
    <source>
        <dbReference type="EMBL" id="MFC4203444.1"/>
    </source>
</evidence>
<keyword evidence="7" id="KW-0732">Signal</keyword>
<feature type="domain" description="Trimeric autotransporter adhesin YadA-like stalk" evidence="14">
    <location>
        <begin position="305"/>
        <end position="332"/>
    </location>
</feature>
<reference evidence="16" key="1">
    <citation type="journal article" date="2019" name="Int. J. Syst. Evol. Microbiol.">
        <title>The Global Catalogue of Microorganisms (GCM) 10K type strain sequencing project: providing services to taxonomists for standard genome sequencing and annotation.</title>
        <authorList>
            <consortium name="The Broad Institute Genomics Platform"/>
            <consortium name="The Broad Institute Genome Sequencing Center for Infectious Disease"/>
            <person name="Wu L."/>
            <person name="Ma J."/>
        </authorList>
    </citation>
    <scope>NUCLEOTIDE SEQUENCE [LARGE SCALE GENOMIC DNA]</scope>
    <source>
        <strain evidence="16">LMG 24813</strain>
    </source>
</reference>
<evidence type="ECO:0000256" key="8">
    <source>
        <dbReference type="ARBA" id="ARBA00022927"/>
    </source>
</evidence>
<dbReference type="Pfam" id="PF05658">
    <property type="entry name" value="YadA_head"/>
    <property type="match status" value="9"/>
</dbReference>
<feature type="domain" description="Trimeric autotransporter adhesin YadA-like C-terminal membrane anchor" evidence="12">
    <location>
        <begin position="1665"/>
        <end position="1725"/>
    </location>
</feature>
<dbReference type="Gene3D" id="6.20.50.100">
    <property type="match status" value="2"/>
</dbReference>
<feature type="region of interest" description="Disordered" evidence="11">
    <location>
        <begin position="1482"/>
        <end position="1515"/>
    </location>
</feature>
<feature type="domain" description="Trimeric autotransporter adhesin YadA-like stalk" evidence="14">
    <location>
        <begin position="1608"/>
        <end position="1645"/>
    </location>
</feature>
<feature type="compositionally biased region" description="Gly residues" evidence="11">
    <location>
        <begin position="1486"/>
        <end position="1510"/>
    </location>
</feature>
<keyword evidence="16" id="KW-1185">Reference proteome</keyword>
<comment type="subcellular location">
    <subcellularLocation>
        <location evidence="2">Cell outer membrane</location>
    </subcellularLocation>
    <subcellularLocation>
        <location evidence="1">Cell surface</location>
    </subcellularLocation>
</comment>
<dbReference type="SUPFAM" id="SSF54523">
    <property type="entry name" value="Pili subunits"/>
    <property type="match status" value="1"/>
</dbReference>
<dbReference type="InterPro" id="IPR008635">
    <property type="entry name" value="Coiled_stalk_dom"/>
</dbReference>
<feature type="domain" description="Trimeric autotransporter adhesin YadA-like head" evidence="13">
    <location>
        <begin position="567"/>
        <end position="593"/>
    </location>
</feature>
<feature type="domain" description="Trimeric autotransporter adhesin YadA-like head" evidence="13">
    <location>
        <begin position="408"/>
        <end position="434"/>
    </location>
</feature>
<dbReference type="Gene3D" id="1.20.5.170">
    <property type="match status" value="1"/>
</dbReference>
<feature type="domain" description="Trimeric autotransporter adhesin YadA-like head" evidence="13">
    <location>
        <begin position="382"/>
        <end position="406"/>
    </location>
</feature>